<comment type="caution">
    <text evidence="1">The sequence shown here is derived from an EMBL/GenBank/DDBJ whole genome shotgun (WGS) entry which is preliminary data.</text>
</comment>
<sequence length="323" mass="35511">MDHDHKNNPPPDHTSLMQEEPDAWYAVYRGRNPGVYNDWGLASEQVTGFSRGSVKRFRTREDAERSFAEYIESVAAAAATAATSASARDAAATTARDARRAAIVAAIAEVDAGAAQAKTEASHPQPPPLHSQPPPLEDLGDDELIERMRNLRIKKSVPTSSGQICNRHGLPLLSNDDLEEILLSLRAAAGRPPSPPRHAEQDRPRQGTSRLYGDYDVPPHRQADGRGDAWQSFERRSSTDQGPLIPLTPIVPLGNPDTRYYVVLSGFQTGIFDAPWAAVQTLLRGHPDPIYCAFHTLEEASAWYLARRGARPPSDFKGKRRAE</sequence>
<accession>A0ACB8SFR3</accession>
<evidence type="ECO:0000313" key="2">
    <source>
        <dbReference type="Proteomes" id="UP000814140"/>
    </source>
</evidence>
<proteinExistence type="predicted"/>
<keyword evidence="2" id="KW-1185">Reference proteome</keyword>
<evidence type="ECO:0000313" key="1">
    <source>
        <dbReference type="EMBL" id="KAI0054880.1"/>
    </source>
</evidence>
<protein>
    <submittedName>
        <fullName evidence="1">Uncharacterized protein</fullName>
    </submittedName>
</protein>
<dbReference type="EMBL" id="MU277334">
    <property type="protein sequence ID" value="KAI0054880.1"/>
    <property type="molecule type" value="Genomic_DNA"/>
</dbReference>
<gene>
    <name evidence="1" type="ORF">BV25DRAFT_1922289</name>
</gene>
<organism evidence="1 2">
    <name type="scientific">Artomyces pyxidatus</name>
    <dbReference type="NCBI Taxonomy" id="48021"/>
    <lineage>
        <taxon>Eukaryota</taxon>
        <taxon>Fungi</taxon>
        <taxon>Dikarya</taxon>
        <taxon>Basidiomycota</taxon>
        <taxon>Agaricomycotina</taxon>
        <taxon>Agaricomycetes</taxon>
        <taxon>Russulales</taxon>
        <taxon>Auriscalpiaceae</taxon>
        <taxon>Artomyces</taxon>
    </lineage>
</organism>
<reference evidence="1" key="1">
    <citation type="submission" date="2021-03" db="EMBL/GenBank/DDBJ databases">
        <authorList>
            <consortium name="DOE Joint Genome Institute"/>
            <person name="Ahrendt S."/>
            <person name="Looney B.P."/>
            <person name="Miyauchi S."/>
            <person name="Morin E."/>
            <person name="Drula E."/>
            <person name="Courty P.E."/>
            <person name="Chicoki N."/>
            <person name="Fauchery L."/>
            <person name="Kohler A."/>
            <person name="Kuo A."/>
            <person name="Labutti K."/>
            <person name="Pangilinan J."/>
            <person name="Lipzen A."/>
            <person name="Riley R."/>
            <person name="Andreopoulos W."/>
            <person name="He G."/>
            <person name="Johnson J."/>
            <person name="Barry K.W."/>
            <person name="Grigoriev I.V."/>
            <person name="Nagy L."/>
            <person name="Hibbett D."/>
            <person name="Henrissat B."/>
            <person name="Matheny P.B."/>
            <person name="Labbe J."/>
            <person name="Martin F."/>
        </authorList>
    </citation>
    <scope>NUCLEOTIDE SEQUENCE</scope>
    <source>
        <strain evidence="1">HHB10654</strain>
    </source>
</reference>
<dbReference type="Proteomes" id="UP000814140">
    <property type="component" value="Unassembled WGS sequence"/>
</dbReference>
<reference evidence="1" key="2">
    <citation type="journal article" date="2022" name="New Phytol.">
        <title>Evolutionary transition to the ectomycorrhizal habit in the genomes of a hyperdiverse lineage of mushroom-forming fungi.</title>
        <authorList>
            <person name="Looney B."/>
            <person name="Miyauchi S."/>
            <person name="Morin E."/>
            <person name="Drula E."/>
            <person name="Courty P.E."/>
            <person name="Kohler A."/>
            <person name="Kuo A."/>
            <person name="LaButti K."/>
            <person name="Pangilinan J."/>
            <person name="Lipzen A."/>
            <person name="Riley R."/>
            <person name="Andreopoulos W."/>
            <person name="He G."/>
            <person name="Johnson J."/>
            <person name="Nolan M."/>
            <person name="Tritt A."/>
            <person name="Barry K.W."/>
            <person name="Grigoriev I.V."/>
            <person name="Nagy L.G."/>
            <person name="Hibbett D."/>
            <person name="Henrissat B."/>
            <person name="Matheny P.B."/>
            <person name="Labbe J."/>
            <person name="Martin F.M."/>
        </authorList>
    </citation>
    <scope>NUCLEOTIDE SEQUENCE</scope>
    <source>
        <strain evidence="1">HHB10654</strain>
    </source>
</reference>
<name>A0ACB8SFR3_9AGAM</name>